<sequence>MFGNIRRFAAGAALALCLPALAGAQVAGLRGIQHFGLTVPDIAEAVDYFVDVIGCESFFSNAIGPFDNGWMMENLDVNDAASLTNHRVRCANGTNLELFEYSSPDQRRVMPKNVDYGGSHIAFYVDDLPATVAYLRGKGLEVFGEIKTNTREGHPTKGLSWIYTRAPWGGYIEFLSYPDGLGYEKTTDRRLWSPLD</sequence>
<dbReference type="RefSeq" id="WP_285671961.1">
    <property type="nucleotide sequence ID" value="NZ_BSYI01000016.1"/>
</dbReference>
<dbReference type="PROSITE" id="PS51819">
    <property type="entry name" value="VOC"/>
    <property type="match status" value="1"/>
</dbReference>
<evidence type="ECO:0000256" key="1">
    <source>
        <dbReference type="ARBA" id="ARBA00022723"/>
    </source>
</evidence>
<accession>A0ABQ6LIQ1</accession>
<dbReference type="Pfam" id="PF13669">
    <property type="entry name" value="Glyoxalase_4"/>
    <property type="match status" value="1"/>
</dbReference>
<feature type="signal peptide" evidence="2">
    <location>
        <begin position="1"/>
        <end position="22"/>
    </location>
</feature>
<dbReference type="EMBL" id="BSYI01000016">
    <property type="protein sequence ID" value="GMG83161.1"/>
    <property type="molecule type" value="Genomic_DNA"/>
</dbReference>
<evidence type="ECO:0000256" key="2">
    <source>
        <dbReference type="SAM" id="SignalP"/>
    </source>
</evidence>
<dbReference type="InterPro" id="IPR051785">
    <property type="entry name" value="MMCE/EMCE_epimerase"/>
</dbReference>
<dbReference type="Proteomes" id="UP001239909">
    <property type="component" value="Unassembled WGS sequence"/>
</dbReference>
<dbReference type="PANTHER" id="PTHR43048">
    <property type="entry name" value="METHYLMALONYL-COA EPIMERASE"/>
    <property type="match status" value="1"/>
</dbReference>
<dbReference type="Gene3D" id="3.10.180.10">
    <property type="entry name" value="2,3-Dihydroxybiphenyl 1,2-Dioxygenase, domain 1"/>
    <property type="match status" value="1"/>
</dbReference>
<dbReference type="InterPro" id="IPR037523">
    <property type="entry name" value="VOC_core"/>
</dbReference>
<protein>
    <submittedName>
        <fullName evidence="4">VOC family protein</fullName>
    </submittedName>
</protein>
<feature type="chain" id="PRO_5046024603" evidence="2">
    <location>
        <begin position="23"/>
        <end position="196"/>
    </location>
</feature>
<feature type="domain" description="VOC" evidence="3">
    <location>
        <begin position="31"/>
        <end position="177"/>
    </location>
</feature>
<evidence type="ECO:0000313" key="5">
    <source>
        <dbReference type="Proteomes" id="UP001239909"/>
    </source>
</evidence>
<keyword evidence="5" id="KW-1185">Reference proteome</keyword>
<organism evidence="4 5">
    <name type="scientific">Paralimibaculum aggregatum</name>
    <dbReference type="NCBI Taxonomy" id="3036245"/>
    <lineage>
        <taxon>Bacteria</taxon>
        <taxon>Pseudomonadati</taxon>
        <taxon>Pseudomonadota</taxon>
        <taxon>Alphaproteobacteria</taxon>
        <taxon>Rhodobacterales</taxon>
        <taxon>Paracoccaceae</taxon>
        <taxon>Paralimibaculum</taxon>
    </lineage>
</organism>
<evidence type="ECO:0000313" key="4">
    <source>
        <dbReference type="EMBL" id="GMG83161.1"/>
    </source>
</evidence>
<keyword evidence="2" id="KW-0732">Signal</keyword>
<dbReference type="InterPro" id="IPR029068">
    <property type="entry name" value="Glyas_Bleomycin-R_OHBP_Dase"/>
</dbReference>
<evidence type="ECO:0000259" key="3">
    <source>
        <dbReference type="PROSITE" id="PS51819"/>
    </source>
</evidence>
<comment type="caution">
    <text evidence="4">The sequence shown here is derived from an EMBL/GenBank/DDBJ whole genome shotgun (WGS) entry which is preliminary data.</text>
</comment>
<name>A0ABQ6LIQ1_9RHOB</name>
<reference evidence="4 5" key="1">
    <citation type="submission" date="2023-04" db="EMBL/GenBank/DDBJ databases">
        <title>Marinoamorphus aggregata gen. nov., sp. Nov., isolate from tissue of brittle star Ophioplocus japonicus.</title>
        <authorList>
            <person name="Kawano K."/>
            <person name="Sawayama S."/>
            <person name="Nakagawa S."/>
        </authorList>
    </citation>
    <scope>NUCLEOTIDE SEQUENCE [LARGE SCALE GENOMIC DNA]</scope>
    <source>
        <strain evidence="4 5">NKW23</strain>
    </source>
</reference>
<keyword evidence="1" id="KW-0479">Metal-binding</keyword>
<proteinExistence type="predicted"/>
<dbReference type="SUPFAM" id="SSF54593">
    <property type="entry name" value="Glyoxalase/Bleomycin resistance protein/Dihydroxybiphenyl dioxygenase"/>
    <property type="match status" value="1"/>
</dbReference>
<gene>
    <name evidence="4" type="ORF">LNKW23_23740</name>
</gene>
<dbReference type="PANTHER" id="PTHR43048:SF6">
    <property type="entry name" value="BLR8189 PROTEIN"/>
    <property type="match status" value="1"/>
</dbReference>